<protein>
    <submittedName>
        <fullName evidence="2">Uncharacterized protein</fullName>
    </submittedName>
</protein>
<evidence type="ECO:0000313" key="2">
    <source>
        <dbReference type="EMBL" id="TLQ42527.1"/>
    </source>
</evidence>
<reference evidence="2 3" key="1">
    <citation type="submission" date="2019-05" db="EMBL/GenBank/DDBJ databases">
        <title>Streptomyces marianii sp. nov., a novel marine actinomycete from southern coast of India.</title>
        <authorList>
            <person name="Iniyan A.M."/>
            <person name="Wink J."/>
            <person name="Ramprasad E."/>
            <person name="Ramana C.V."/>
            <person name="Bunk B."/>
            <person name="Sproer C."/>
            <person name="Joseph F.-J.R.S."/>
            <person name="Vincent S.G.P."/>
        </authorList>
    </citation>
    <scope>NUCLEOTIDE SEQUENCE [LARGE SCALE GENOMIC DNA]</scope>
    <source>
        <strain evidence="2 3">ICN19</strain>
    </source>
</reference>
<dbReference type="EMBL" id="VAWE01000001">
    <property type="protein sequence ID" value="TLQ42527.1"/>
    <property type="molecule type" value="Genomic_DNA"/>
</dbReference>
<comment type="caution">
    <text evidence="2">The sequence shown here is derived from an EMBL/GenBank/DDBJ whole genome shotgun (WGS) entry which is preliminary data.</text>
</comment>
<evidence type="ECO:0000313" key="3">
    <source>
        <dbReference type="Proteomes" id="UP000305921"/>
    </source>
</evidence>
<dbReference type="Proteomes" id="UP000305921">
    <property type="component" value="Unassembled WGS sequence"/>
</dbReference>
<dbReference type="OrthoDB" id="4464568at2"/>
<organism evidence="2 3">
    <name type="scientific">Streptomyces marianii</name>
    <dbReference type="NCBI Taxonomy" id="1817406"/>
    <lineage>
        <taxon>Bacteria</taxon>
        <taxon>Bacillati</taxon>
        <taxon>Actinomycetota</taxon>
        <taxon>Actinomycetes</taxon>
        <taxon>Kitasatosporales</taxon>
        <taxon>Streptomycetaceae</taxon>
        <taxon>Streptomyces</taxon>
    </lineage>
</organism>
<keyword evidence="1" id="KW-0812">Transmembrane</keyword>
<keyword evidence="3" id="KW-1185">Reference proteome</keyword>
<accession>A0A5R9DZC9</accession>
<dbReference type="AlphaFoldDB" id="A0A5R9DZC9"/>
<sequence length="61" mass="6985">MILRQVGHYTAATALPAEVFLGRWLLITATLFAASAVVLLVRVWNRSRPERRAARKRRKPE</sequence>
<evidence type="ECO:0000256" key="1">
    <source>
        <dbReference type="SAM" id="Phobius"/>
    </source>
</evidence>
<gene>
    <name evidence="2" type="ORF">FEF34_04310</name>
</gene>
<feature type="transmembrane region" description="Helical" evidence="1">
    <location>
        <begin position="24"/>
        <end position="45"/>
    </location>
</feature>
<proteinExistence type="predicted"/>
<keyword evidence="1" id="KW-1133">Transmembrane helix</keyword>
<dbReference type="RefSeq" id="WP_138051935.1">
    <property type="nucleotide sequence ID" value="NZ_VAWE01000001.1"/>
</dbReference>
<name>A0A5R9DZC9_9ACTN</name>
<keyword evidence="1" id="KW-0472">Membrane</keyword>